<comment type="catalytic activity">
    <reaction evidence="7">
        <text>ATP + H2O = ADP + phosphate + H(+)</text>
        <dbReference type="Rhea" id="RHEA:13065"/>
        <dbReference type="ChEBI" id="CHEBI:15377"/>
        <dbReference type="ChEBI" id="CHEBI:15378"/>
        <dbReference type="ChEBI" id="CHEBI:30616"/>
        <dbReference type="ChEBI" id="CHEBI:43474"/>
        <dbReference type="ChEBI" id="CHEBI:456216"/>
        <dbReference type="EC" id="3.6.4.13"/>
    </reaction>
</comment>
<protein>
    <recommendedName>
        <fullName evidence="7">ATP-dependent RNA helicase</fullName>
        <ecNumber evidence="7">3.6.4.13</ecNumber>
    </recommendedName>
</protein>
<comment type="caution">
    <text evidence="11">The sequence shown here is derived from an EMBL/GenBank/DDBJ whole genome shotgun (WGS) entry which is preliminary data.</text>
</comment>
<dbReference type="EC" id="3.6.4.13" evidence="7"/>
<dbReference type="InterPro" id="IPR000629">
    <property type="entry name" value="RNA-helicase_DEAD-box_CS"/>
</dbReference>
<sequence>MFFSPARVSQHALPRLLSLALRQRTQQNIASSLARQVTPTRLSLSTFSPLRTASAAATAEMGSAAIPTTTGGEERVPFSQLKGRIEPQLLQNLAKMGLTHMSPVQEQVLQMSSLKNDCLVQAKTGTGKTIAFLLPALHNIMTDTNLQREFVAILVLAPTRELAQQIADECDKLTGKSFECHTAVGGTSKEALLRRFLNGKPTILVATPGRLIDYLSEEETRHKLSKLRCVVLDEADRMLDQGFAPSIKRILQQIPRKQTAGWQGMCFSATVPKEIEAFLPLVLNKDHSHICTIDPNEAPTVDKIPQSAIPVSSVANAMPVLHSYLMTQKKANPELKAVIFCGTARQAGLLYQVFGPTGGAAPKGLPCFQIHSRLSQPARTRTIEGFKTAKSGLLFASDVIGRGMDFPDIDLVIQMGFPPEKEQYVHRVGRTGRAGKSGEATMILTQPEMRFVRVNKEFPIKVTETYNHPDLPHSVTKINEALEKVPEQTKFQAYSAFLGFNVSCARQLGLQPAEVVTLANEFAYSMGYEELPGLEQRTVSKMGLKGVPGLRIEGKPGVTRAAPVNNRTGGGRAQGGPGRMERGKLADPRAGGHENRHAGGGGGGGPSAAGSNGGGNRRGPRESTGANAEEPSRKRPRRGAQV</sequence>
<evidence type="ECO:0000256" key="3">
    <source>
        <dbReference type="ARBA" id="ARBA00022806"/>
    </source>
</evidence>
<accession>A0AA40BSF8</accession>
<proteinExistence type="inferred from homology"/>
<keyword evidence="2 6" id="KW-0378">Hydrolase</keyword>
<feature type="domain" description="Helicase C-terminal" evidence="10">
    <location>
        <begin position="319"/>
        <end position="479"/>
    </location>
</feature>
<dbReference type="Pfam" id="PF00270">
    <property type="entry name" value="DEAD"/>
    <property type="match status" value="1"/>
</dbReference>
<dbReference type="InterPro" id="IPR027417">
    <property type="entry name" value="P-loop_NTPase"/>
</dbReference>
<comment type="function">
    <text evidence="7">RNA helicase.</text>
</comment>
<feature type="compositionally biased region" description="Gly residues" evidence="8">
    <location>
        <begin position="568"/>
        <end position="578"/>
    </location>
</feature>
<dbReference type="GO" id="GO:0005524">
    <property type="term" value="F:ATP binding"/>
    <property type="evidence" value="ECO:0007669"/>
    <property type="project" value="UniProtKB-UniRule"/>
</dbReference>
<evidence type="ECO:0000313" key="11">
    <source>
        <dbReference type="EMBL" id="KAK0739453.1"/>
    </source>
</evidence>
<feature type="domain" description="Helicase ATP-binding" evidence="9">
    <location>
        <begin position="109"/>
        <end position="289"/>
    </location>
</feature>
<dbReference type="PROSITE" id="PS00039">
    <property type="entry name" value="DEAD_ATP_HELICASE"/>
    <property type="match status" value="1"/>
</dbReference>
<organism evidence="11 12">
    <name type="scientific">Apiosordaria backusii</name>
    <dbReference type="NCBI Taxonomy" id="314023"/>
    <lineage>
        <taxon>Eukaryota</taxon>
        <taxon>Fungi</taxon>
        <taxon>Dikarya</taxon>
        <taxon>Ascomycota</taxon>
        <taxon>Pezizomycotina</taxon>
        <taxon>Sordariomycetes</taxon>
        <taxon>Sordariomycetidae</taxon>
        <taxon>Sordariales</taxon>
        <taxon>Lasiosphaeriaceae</taxon>
        <taxon>Apiosordaria</taxon>
    </lineage>
</organism>
<dbReference type="SUPFAM" id="SSF52540">
    <property type="entry name" value="P-loop containing nucleoside triphosphate hydrolases"/>
    <property type="match status" value="2"/>
</dbReference>
<comment type="similarity">
    <text evidence="6">Belongs to the DEAD box helicase family.</text>
</comment>
<dbReference type="CDD" id="cd18787">
    <property type="entry name" value="SF2_C_DEAD"/>
    <property type="match status" value="1"/>
</dbReference>
<dbReference type="GO" id="GO:0003723">
    <property type="term" value="F:RNA binding"/>
    <property type="evidence" value="ECO:0007669"/>
    <property type="project" value="UniProtKB-UniRule"/>
</dbReference>
<evidence type="ECO:0000256" key="8">
    <source>
        <dbReference type="SAM" id="MobiDB-lite"/>
    </source>
</evidence>
<keyword evidence="4 6" id="KW-0067">ATP-binding</keyword>
<comment type="domain">
    <text evidence="7">The Q motif is unique to and characteristic of the DEAD box family of RNA helicases and controls ATP binding and hydrolysis.</text>
</comment>
<dbReference type="InterPro" id="IPR011545">
    <property type="entry name" value="DEAD/DEAH_box_helicase_dom"/>
</dbReference>
<reference evidence="11" key="1">
    <citation type="submission" date="2023-06" db="EMBL/GenBank/DDBJ databases">
        <title>Genome-scale phylogeny and comparative genomics of the fungal order Sordariales.</title>
        <authorList>
            <consortium name="Lawrence Berkeley National Laboratory"/>
            <person name="Hensen N."/>
            <person name="Bonometti L."/>
            <person name="Westerberg I."/>
            <person name="Brannstrom I.O."/>
            <person name="Guillou S."/>
            <person name="Cros-Aarteil S."/>
            <person name="Calhoun S."/>
            <person name="Haridas S."/>
            <person name="Kuo A."/>
            <person name="Mondo S."/>
            <person name="Pangilinan J."/>
            <person name="Riley R."/>
            <person name="Labutti K."/>
            <person name="Andreopoulos B."/>
            <person name="Lipzen A."/>
            <person name="Chen C."/>
            <person name="Yanf M."/>
            <person name="Daum C."/>
            <person name="Ng V."/>
            <person name="Clum A."/>
            <person name="Steindorff A."/>
            <person name="Ohm R."/>
            <person name="Martin F."/>
            <person name="Silar P."/>
            <person name="Natvig D."/>
            <person name="Lalanne C."/>
            <person name="Gautier V."/>
            <person name="Ament-Velasquez S.L."/>
            <person name="Kruys A."/>
            <person name="Hutchinson M.I."/>
            <person name="Powell A.J."/>
            <person name="Barry K."/>
            <person name="Miller A.N."/>
            <person name="Grigoriev I.V."/>
            <person name="Debuchy R."/>
            <person name="Gladieux P."/>
            <person name="Thoren M.H."/>
            <person name="Johannesson H."/>
        </authorList>
    </citation>
    <scope>NUCLEOTIDE SEQUENCE</scope>
    <source>
        <strain evidence="11">CBS 540.89</strain>
    </source>
</reference>
<evidence type="ECO:0000259" key="9">
    <source>
        <dbReference type="PROSITE" id="PS51192"/>
    </source>
</evidence>
<gene>
    <name evidence="11" type="ORF">B0T21DRAFT_409801</name>
</gene>
<dbReference type="InterPro" id="IPR001650">
    <property type="entry name" value="Helicase_C-like"/>
</dbReference>
<feature type="region of interest" description="Disordered" evidence="8">
    <location>
        <begin position="548"/>
        <end position="642"/>
    </location>
</feature>
<evidence type="ECO:0000256" key="4">
    <source>
        <dbReference type="ARBA" id="ARBA00022840"/>
    </source>
</evidence>
<dbReference type="Pfam" id="PF00271">
    <property type="entry name" value="Helicase_C"/>
    <property type="match status" value="1"/>
</dbReference>
<evidence type="ECO:0000256" key="6">
    <source>
        <dbReference type="RuleBase" id="RU000492"/>
    </source>
</evidence>
<dbReference type="SMART" id="SM00490">
    <property type="entry name" value="HELICc"/>
    <property type="match status" value="1"/>
</dbReference>
<feature type="compositionally biased region" description="Basic and acidic residues" evidence="8">
    <location>
        <begin position="579"/>
        <end position="597"/>
    </location>
</feature>
<dbReference type="Gene3D" id="3.40.50.300">
    <property type="entry name" value="P-loop containing nucleotide triphosphate hydrolases"/>
    <property type="match status" value="2"/>
</dbReference>
<dbReference type="InterPro" id="IPR014001">
    <property type="entry name" value="Helicase_ATP-bd"/>
</dbReference>
<keyword evidence="5 7" id="KW-0694">RNA-binding</keyword>
<evidence type="ECO:0000259" key="10">
    <source>
        <dbReference type="PROSITE" id="PS51194"/>
    </source>
</evidence>
<evidence type="ECO:0000313" key="12">
    <source>
        <dbReference type="Proteomes" id="UP001172159"/>
    </source>
</evidence>
<name>A0AA40BSF8_9PEZI</name>
<dbReference type="GO" id="GO:0016787">
    <property type="term" value="F:hydrolase activity"/>
    <property type="evidence" value="ECO:0007669"/>
    <property type="project" value="UniProtKB-KW"/>
</dbReference>
<dbReference type="PROSITE" id="PS51194">
    <property type="entry name" value="HELICASE_CTER"/>
    <property type="match status" value="1"/>
</dbReference>
<evidence type="ECO:0000256" key="1">
    <source>
        <dbReference type="ARBA" id="ARBA00022741"/>
    </source>
</evidence>
<dbReference type="SMART" id="SM00487">
    <property type="entry name" value="DEXDc"/>
    <property type="match status" value="1"/>
</dbReference>
<dbReference type="GO" id="GO:0003724">
    <property type="term" value="F:RNA helicase activity"/>
    <property type="evidence" value="ECO:0007669"/>
    <property type="project" value="UniProtKB-EC"/>
</dbReference>
<dbReference type="EMBL" id="JAUKTV010000004">
    <property type="protein sequence ID" value="KAK0739453.1"/>
    <property type="molecule type" value="Genomic_DNA"/>
</dbReference>
<dbReference type="AlphaFoldDB" id="A0AA40BSF8"/>
<evidence type="ECO:0000256" key="2">
    <source>
        <dbReference type="ARBA" id="ARBA00022801"/>
    </source>
</evidence>
<keyword evidence="1 6" id="KW-0547">Nucleotide-binding</keyword>
<keyword evidence="12" id="KW-1185">Reference proteome</keyword>
<dbReference type="PANTHER" id="PTHR24031">
    <property type="entry name" value="RNA HELICASE"/>
    <property type="match status" value="1"/>
</dbReference>
<evidence type="ECO:0000256" key="5">
    <source>
        <dbReference type="ARBA" id="ARBA00022884"/>
    </source>
</evidence>
<evidence type="ECO:0000256" key="7">
    <source>
        <dbReference type="RuleBase" id="RU365068"/>
    </source>
</evidence>
<keyword evidence="3 6" id="KW-0347">Helicase</keyword>
<feature type="compositionally biased region" description="Gly residues" evidence="8">
    <location>
        <begin position="598"/>
        <end position="617"/>
    </location>
</feature>
<dbReference type="Proteomes" id="UP001172159">
    <property type="component" value="Unassembled WGS sequence"/>
</dbReference>
<dbReference type="PROSITE" id="PS51192">
    <property type="entry name" value="HELICASE_ATP_BIND_1"/>
    <property type="match status" value="1"/>
</dbReference>